<dbReference type="EC" id="3.5.1.-" evidence="2"/>
<protein>
    <submittedName>
        <fullName evidence="2">Probable 4-deoxy-4-formamido-L-arabinose-phosphoundecaprenol deformylase ArnD</fullName>
        <ecNumber evidence="2">3.5.1.-</ecNumber>
    </submittedName>
</protein>
<feature type="compositionally biased region" description="Basic residues" evidence="1">
    <location>
        <begin position="152"/>
        <end position="161"/>
    </location>
</feature>
<evidence type="ECO:0000313" key="3">
    <source>
        <dbReference type="Proteomes" id="UP000248758"/>
    </source>
</evidence>
<feature type="region of interest" description="Disordered" evidence="1">
    <location>
        <begin position="130"/>
        <end position="161"/>
    </location>
</feature>
<organism evidence="2 3">
    <name type="scientific">Tatumella ptyseos</name>
    <dbReference type="NCBI Taxonomy" id="82987"/>
    <lineage>
        <taxon>Bacteria</taxon>
        <taxon>Pseudomonadati</taxon>
        <taxon>Pseudomonadota</taxon>
        <taxon>Gammaproteobacteria</taxon>
        <taxon>Enterobacterales</taxon>
        <taxon>Erwiniaceae</taxon>
        <taxon>Tatumella</taxon>
    </lineage>
</organism>
<gene>
    <name evidence="2" type="primary">arnD_1</name>
    <name evidence="2" type="ORF">NCTC11468_02693</name>
</gene>
<reference evidence="2 3" key="1">
    <citation type="submission" date="2018-06" db="EMBL/GenBank/DDBJ databases">
        <authorList>
            <consortium name="Pathogen Informatics"/>
            <person name="Doyle S."/>
        </authorList>
    </citation>
    <scope>NUCLEOTIDE SEQUENCE [LARGE SCALE GENOMIC DNA]</scope>
    <source>
        <strain evidence="2 3">NCTC11468</strain>
    </source>
</reference>
<sequence length="161" mass="17834">MKRRSTSSSIRSQHRKRPDEKVGLRIDVDTWRGTRQGVPALLDMLAAEDIRASFFFSVGPDNMGRHLWRLIKPAFFLKMLRSGAPSLYGWDILLAGTAWPGRKIGTGNAGIIRRAAGNMKPGCMPGIIMPGKPGLASGKRQSSLNRSDGGKKPWKRLPVRR</sequence>
<name>A0A2X5NRJ7_9GAMM</name>
<accession>A0A2X5NRJ7</accession>
<feature type="compositionally biased region" description="Polar residues" evidence="1">
    <location>
        <begin position="1"/>
        <end position="11"/>
    </location>
</feature>
<dbReference type="Proteomes" id="UP000248758">
    <property type="component" value="Chromosome 1"/>
</dbReference>
<keyword evidence="2" id="KW-0378">Hydrolase</keyword>
<dbReference type="GO" id="GO:0016787">
    <property type="term" value="F:hydrolase activity"/>
    <property type="evidence" value="ECO:0007669"/>
    <property type="project" value="UniProtKB-KW"/>
</dbReference>
<proteinExistence type="predicted"/>
<dbReference type="AlphaFoldDB" id="A0A2X5NRJ7"/>
<evidence type="ECO:0000256" key="1">
    <source>
        <dbReference type="SAM" id="MobiDB-lite"/>
    </source>
</evidence>
<feature type="region of interest" description="Disordered" evidence="1">
    <location>
        <begin position="1"/>
        <end position="20"/>
    </location>
</feature>
<dbReference type="KEGG" id="tpty:NCTC11468_02693"/>
<evidence type="ECO:0000313" key="2">
    <source>
        <dbReference type="EMBL" id="SQK75836.1"/>
    </source>
</evidence>
<dbReference type="EMBL" id="LS483499">
    <property type="protein sequence ID" value="SQK75836.1"/>
    <property type="molecule type" value="Genomic_DNA"/>
</dbReference>